<comment type="caution">
    <text evidence="1">The sequence shown here is derived from an EMBL/GenBank/DDBJ whole genome shotgun (WGS) entry which is preliminary data.</text>
</comment>
<proteinExistence type="predicted"/>
<name>A0A4S3K8H1_9GAMM</name>
<dbReference type="PANTHER" id="PTHR35404">
    <property type="entry name" value="TRANSPOSASE OF TN10"/>
    <property type="match status" value="1"/>
</dbReference>
<dbReference type="PANTHER" id="PTHR35404:SF8">
    <property type="entry name" value="TRANSPOSASE OF TN10"/>
    <property type="match status" value="1"/>
</dbReference>
<evidence type="ECO:0000313" key="1">
    <source>
        <dbReference type="EMBL" id="THD04526.1"/>
    </source>
</evidence>
<reference evidence="1 2" key="1">
    <citation type="submission" date="2017-02" db="EMBL/GenBank/DDBJ databases">
        <title>Whole genome sequencing of Rhodanobacter lindaniclasticus DSM 17932.</title>
        <authorList>
            <person name="Kumar S."/>
            <person name="Patil P."/>
            <person name="Patil P.B."/>
        </authorList>
    </citation>
    <scope>NUCLEOTIDE SEQUENCE [LARGE SCALE GENOMIC DNA]</scope>
    <source>
        <strain evidence="1 2">DSM 17932</strain>
    </source>
</reference>
<protein>
    <recommendedName>
        <fullName evidence="3">Transposase IS701-like DDE domain-containing protein</fullName>
    </recommendedName>
</protein>
<organism evidence="1 2">
    <name type="scientific">Rhodanobacter lindaniclasticus</name>
    <dbReference type="NCBI Taxonomy" id="75310"/>
    <lineage>
        <taxon>Bacteria</taxon>
        <taxon>Pseudomonadati</taxon>
        <taxon>Pseudomonadota</taxon>
        <taxon>Gammaproteobacteria</taxon>
        <taxon>Lysobacterales</taxon>
        <taxon>Rhodanobacteraceae</taxon>
        <taxon>Rhodanobacter</taxon>
    </lineage>
</organism>
<dbReference type="AlphaFoldDB" id="A0A4S3K8H1"/>
<sequence>MIDLARAWPDAQPIRAPPKALDRLLSNHHLHAERERIHAAMTRWLVRSEQPVIVVDWSDLKVDHRWHPD</sequence>
<dbReference type="Proteomes" id="UP000306317">
    <property type="component" value="Unassembled WGS sequence"/>
</dbReference>
<evidence type="ECO:0008006" key="3">
    <source>
        <dbReference type="Google" id="ProtNLM"/>
    </source>
</evidence>
<keyword evidence="2" id="KW-1185">Reference proteome</keyword>
<gene>
    <name evidence="1" type="ORF">B1991_17380</name>
</gene>
<accession>A0A4S3K8H1</accession>
<evidence type="ECO:0000313" key="2">
    <source>
        <dbReference type="Proteomes" id="UP000306317"/>
    </source>
</evidence>
<dbReference type="EMBL" id="MWIO01000075">
    <property type="protein sequence ID" value="THD04526.1"/>
    <property type="molecule type" value="Genomic_DNA"/>
</dbReference>